<name>A0ABV9DHV9_9BACI</name>
<protein>
    <submittedName>
        <fullName evidence="1">Heptaprenyl diphosphate synthase component 1</fullName>
    </submittedName>
</protein>
<dbReference type="Pfam" id="PF07307">
    <property type="entry name" value="HEPPP_synt_1"/>
    <property type="match status" value="1"/>
</dbReference>
<evidence type="ECO:0000313" key="2">
    <source>
        <dbReference type="Proteomes" id="UP001595989"/>
    </source>
</evidence>
<dbReference type="Gene3D" id="1.20.120.1450">
    <property type="match status" value="1"/>
</dbReference>
<organism evidence="1 2">
    <name type="scientific">Virgibacillus kekensis</name>
    <dbReference type="NCBI Taxonomy" id="202261"/>
    <lineage>
        <taxon>Bacteria</taxon>
        <taxon>Bacillati</taxon>
        <taxon>Bacillota</taxon>
        <taxon>Bacilli</taxon>
        <taxon>Bacillales</taxon>
        <taxon>Bacillaceae</taxon>
        <taxon>Virgibacillus</taxon>
    </lineage>
</organism>
<gene>
    <name evidence="1" type="ORF">ACFO3D_04100</name>
</gene>
<dbReference type="InterPro" id="IPR009920">
    <property type="entry name" value="HEPPP_synth_su1"/>
</dbReference>
<keyword evidence="2" id="KW-1185">Reference proteome</keyword>
<dbReference type="Proteomes" id="UP001595989">
    <property type="component" value="Unassembled WGS sequence"/>
</dbReference>
<comment type="caution">
    <text evidence="1">The sequence shown here is derived from an EMBL/GenBank/DDBJ whole genome shotgun (WGS) entry which is preliminary data.</text>
</comment>
<proteinExistence type="predicted"/>
<sequence>MLTSSLDTDQLRKLIEKKMHNSYIEKYVHIPQIDDNKLKLVTLLLKETAKSVPEYNSNIVSAMLVQLALDTHDLVPSTNTREKTASDMKTKQLSVLAGDYYSGLYYLLLAETEDIEMVHILAGAIKEINEYKMQLYYLEKGSPSEFLKLVKNIESLLFVRVAAYADAAVISEVVAEWLLLNKLKKERTHLTGKGVSAFFSVWSEKLSIEDADDFLHIMDNSIDKTIKSLTTLLDNIPQEHNTVRKLIEETLE</sequence>
<dbReference type="RefSeq" id="WP_390293342.1">
    <property type="nucleotide sequence ID" value="NZ_JBHSFU010000003.1"/>
</dbReference>
<accession>A0ABV9DHV9</accession>
<evidence type="ECO:0000313" key="1">
    <source>
        <dbReference type="EMBL" id="MFC4557389.1"/>
    </source>
</evidence>
<reference evidence="2" key="1">
    <citation type="journal article" date="2019" name="Int. J. Syst. Evol. Microbiol.">
        <title>The Global Catalogue of Microorganisms (GCM) 10K type strain sequencing project: providing services to taxonomists for standard genome sequencing and annotation.</title>
        <authorList>
            <consortium name="The Broad Institute Genomics Platform"/>
            <consortium name="The Broad Institute Genome Sequencing Center for Infectious Disease"/>
            <person name="Wu L."/>
            <person name="Ma J."/>
        </authorList>
    </citation>
    <scope>NUCLEOTIDE SEQUENCE [LARGE SCALE GENOMIC DNA]</scope>
    <source>
        <strain evidence="2">CGMCC 4.7426</strain>
    </source>
</reference>
<dbReference type="EMBL" id="JBHSFU010000003">
    <property type="protein sequence ID" value="MFC4557389.1"/>
    <property type="molecule type" value="Genomic_DNA"/>
</dbReference>